<keyword evidence="4" id="KW-0804">Transcription</keyword>
<gene>
    <name evidence="8" type="ORF">PHET_00562</name>
</gene>
<feature type="region of interest" description="Disordered" evidence="6">
    <location>
        <begin position="164"/>
        <end position="186"/>
    </location>
</feature>
<dbReference type="EMBL" id="LUCH01000166">
    <property type="protein sequence ID" value="KAF5405915.1"/>
    <property type="molecule type" value="Genomic_DNA"/>
</dbReference>
<keyword evidence="9" id="KW-1185">Reference proteome</keyword>
<evidence type="ECO:0000313" key="8">
    <source>
        <dbReference type="EMBL" id="KAF5405915.1"/>
    </source>
</evidence>
<dbReference type="OrthoDB" id="5920083at2759"/>
<dbReference type="GO" id="GO:0000981">
    <property type="term" value="F:DNA-binding transcription factor activity, RNA polymerase II-specific"/>
    <property type="evidence" value="ECO:0007669"/>
    <property type="project" value="TreeGrafter"/>
</dbReference>
<reference evidence="8" key="1">
    <citation type="submission" date="2019-05" db="EMBL/GenBank/DDBJ databases">
        <title>Annotation for the trematode Paragonimus heterotremus.</title>
        <authorList>
            <person name="Choi Y.-J."/>
        </authorList>
    </citation>
    <scope>NUCLEOTIDE SEQUENCE</scope>
    <source>
        <strain evidence="8">LC</strain>
    </source>
</reference>
<evidence type="ECO:0000256" key="3">
    <source>
        <dbReference type="ARBA" id="ARBA00023125"/>
    </source>
</evidence>
<keyword evidence="2" id="KW-0805">Transcription regulation</keyword>
<accession>A0A8J4SUZ6</accession>
<dbReference type="AlphaFoldDB" id="A0A8J4SUZ6"/>
<feature type="compositionally biased region" description="Polar residues" evidence="6">
    <location>
        <begin position="170"/>
        <end position="180"/>
    </location>
</feature>
<dbReference type="Proteomes" id="UP000748531">
    <property type="component" value="Unassembled WGS sequence"/>
</dbReference>
<organism evidence="8 9">
    <name type="scientific">Paragonimus heterotremus</name>
    <dbReference type="NCBI Taxonomy" id="100268"/>
    <lineage>
        <taxon>Eukaryota</taxon>
        <taxon>Metazoa</taxon>
        <taxon>Spiralia</taxon>
        <taxon>Lophotrochozoa</taxon>
        <taxon>Platyhelminthes</taxon>
        <taxon>Trematoda</taxon>
        <taxon>Digenea</taxon>
        <taxon>Plagiorchiida</taxon>
        <taxon>Troglotremata</taxon>
        <taxon>Troglotrematidae</taxon>
        <taxon>Paragonimus</taxon>
    </lineage>
</organism>
<dbReference type="PANTHER" id="PTHR11969:SF54">
    <property type="entry name" value="MAD-LIKE PROTEIN 1"/>
    <property type="match status" value="1"/>
</dbReference>
<dbReference type="SUPFAM" id="SSF47459">
    <property type="entry name" value="HLH, helix-loop-helix DNA-binding domain"/>
    <property type="match status" value="1"/>
</dbReference>
<comment type="caution">
    <text evidence="8">The sequence shown here is derived from an EMBL/GenBank/DDBJ whole genome shotgun (WGS) entry which is preliminary data.</text>
</comment>
<evidence type="ECO:0000256" key="4">
    <source>
        <dbReference type="ARBA" id="ARBA00023163"/>
    </source>
</evidence>
<evidence type="ECO:0000256" key="2">
    <source>
        <dbReference type="ARBA" id="ARBA00023015"/>
    </source>
</evidence>
<dbReference type="InterPro" id="IPR011598">
    <property type="entry name" value="bHLH_dom"/>
</dbReference>
<dbReference type="SMART" id="SM00353">
    <property type="entry name" value="HLH"/>
    <property type="match status" value="1"/>
</dbReference>
<sequence length="296" mass="33701">MSATCQPEDGLLLLLQAAKKLDENASQRVYCSESWEPKSIHRSPYDHKYALHNSYGYTVNKRPVTTTRCTHNELEKSRRAHLRACMEALKEHLNFDNDVPRITMLTVLKKATATIQSLRQKNQYLETYEDKEKQRCAQLIKRRQLLKKKLEEKRNRSLKLQNWRERNRNSSECSINTTSSDDSEMDLQLRSGPRMELTASYGSPSPMQHITTPLVKTESTMLSTAYTFKRTTPSGPTFRPPSGLDVFDTSSSDSGFEEATIRLTGAVSPDESAVVCCATDGSQFTSTYVNKNYRAH</sequence>
<evidence type="ECO:0000259" key="7">
    <source>
        <dbReference type="PROSITE" id="PS50888"/>
    </source>
</evidence>
<dbReference type="PANTHER" id="PTHR11969">
    <property type="entry name" value="MAX DIMERIZATION, MAD"/>
    <property type="match status" value="1"/>
</dbReference>
<dbReference type="Gene3D" id="4.10.280.10">
    <property type="entry name" value="Helix-loop-helix DNA-binding domain"/>
    <property type="match status" value="1"/>
</dbReference>
<evidence type="ECO:0000256" key="5">
    <source>
        <dbReference type="ARBA" id="ARBA00023242"/>
    </source>
</evidence>
<evidence type="ECO:0000256" key="1">
    <source>
        <dbReference type="ARBA" id="ARBA00004123"/>
    </source>
</evidence>
<dbReference type="GO" id="GO:0046983">
    <property type="term" value="F:protein dimerization activity"/>
    <property type="evidence" value="ECO:0007669"/>
    <property type="project" value="InterPro"/>
</dbReference>
<name>A0A8J4SUZ6_9TREM</name>
<dbReference type="GO" id="GO:0000978">
    <property type="term" value="F:RNA polymerase II cis-regulatory region sequence-specific DNA binding"/>
    <property type="evidence" value="ECO:0007669"/>
    <property type="project" value="TreeGrafter"/>
</dbReference>
<dbReference type="PROSITE" id="PS50888">
    <property type="entry name" value="BHLH"/>
    <property type="match status" value="1"/>
</dbReference>
<evidence type="ECO:0000256" key="6">
    <source>
        <dbReference type="SAM" id="MobiDB-lite"/>
    </source>
</evidence>
<evidence type="ECO:0000313" key="9">
    <source>
        <dbReference type="Proteomes" id="UP000748531"/>
    </source>
</evidence>
<protein>
    <submittedName>
        <fullName evidence="8">Max-interacting protein 1</fullName>
    </submittedName>
</protein>
<proteinExistence type="predicted"/>
<comment type="subcellular location">
    <subcellularLocation>
        <location evidence="1">Nucleus</location>
    </subcellularLocation>
</comment>
<dbReference type="Pfam" id="PF00010">
    <property type="entry name" value="HLH"/>
    <property type="match status" value="1"/>
</dbReference>
<feature type="domain" description="BHLH" evidence="7">
    <location>
        <begin position="66"/>
        <end position="118"/>
    </location>
</feature>
<keyword evidence="5" id="KW-0539">Nucleus</keyword>
<keyword evidence="3" id="KW-0238">DNA-binding</keyword>
<dbReference type="GO" id="GO:0005634">
    <property type="term" value="C:nucleus"/>
    <property type="evidence" value="ECO:0007669"/>
    <property type="project" value="UniProtKB-SubCell"/>
</dbReference>
<dbReference type="InterPro" id="IPR036638">
    <property type="entry name" value="HLH_DNA-bd_sf"/>
</dbReference>